<keyword evidence="3" id="KW-0285">Flavoprotein</keyword>
<comment type="cofactor">
    <cofactor evidence="1">
        <name>FAD</name>
        <dbReference type="ChEBI" id="CHEBI:57692"/>
    </cofactor>
</comment>
<dbReference type="GO" id="GO:0019478">
    <property type="term" value="P:D-amino acid catabolic process"/>
    <property type="evidence" value="ECO:0007669"/>
    <property type="project" value="TreeGrafter"/>
</dbReference>
<protein>
    <recommendedName>
        <fullName evidence="6">FAD dependent oxidoreductase domain-containing protein</fullName>
    </recommendedName>
</protein>
<sequence length="183" mass="20335">MKIAVLGAGCVGVTTALELQRELPQAQISLLAADFEGIKSFVAAGIFRIGTSFAGPSETITRQWIKDSYDYYEELSRSRDASEIGVAGISGYMFSNESPEVVMNDYMEKLVPIYRRATESELQLTDNVWKYGSFVSTLIDLFKLITKQTISQSINILIAATIQWEPPYSTALFVLFECGSLFI</sequence>
<proteinExistence type="inferred from homology"/>
<dbReference type="GO" id="GO:0005737">
    <property type="term" value="C:cytoplasm"/>
    <property type="evidence" value="ECO:0007669"/>
    <property type="project" value="TreeGrafter"/>
</dbReference>
<dbReference type="PANTHER" id="PTHR11530:SF17">
    <property type="entry name" value="RE49860P"/>
    <property type="match status" value="1"/>
</dbReference>
<evidence type="ECO:0000313" key="8">
    <source>
        <dbReference type="Proteomes" id="UP000479190"/>
    </source>
</evidence>
<organism evidence="7 8">
    <name type="scientific">Trichogramma brassicae</name>
    <dbReference type="NCBI Taxonomy" id="86971"/>
    <lineage>
        <taxon>Eukaryota</taxon>
        <taxon>Metazoa</taxon>
        <taxon>Ecdysozoa</taxon>
        <taxon>Arthropoda</taxon>
        <taxon>Hexapoda</taxon>
        <taxon>Insecta</taxon>
        <taxon>Pterygota</taxon>
        <taxon>Neoptera</taxon>
        <taxon>Endopterygota</taxon>
        <taxon>Hymenoptera</taxon>
        <taxon>Apocrita</taxon>
        <taxon>Proctotrupomorpha</taxon>
        <taxon>Chalcidoidea</taxon>
        <taxon>Trichogrammatidae</taxon>
        <taxon>Trichogramma</taxon>
    </lineage>
</organism>
<dbReference type="SUPFAM" id="SSF51971">
    <property type="entry name" value="Nucleotide-binding domain"/>
    <property type="match status" value="1"/>
</dbReference>
<dbReference type="AlphaFoldDB" id="A0A6H5IR58"/>
<keyword evidence="5" id="KW-0560">Oxidoreductase</keyword>
<evidence type="ECO:0000259" key="6">
    <source>
        <dbReference type="Pfam" id="PF01266"/>
    </source>
</evidence>
<keyword evidence="8" id="KW-1185">Reference proteome</keyword>
<dbReference type="EMBL" id="CADCXV010000950">
    <property type="protein sequence ID" value="CAB0039303.1"/>
    <property type="molecule type" value="Genomic_DNA"/>
</dbReference>
<evidence type="ECO:0000256" key="3">
    <source>
        <dbReference type="ARBA" id="ARBA00022630"/>
    </source>
</evidence>
<dbReference type="GO" id="GO:0003884">
    <property type="term" value="F:D-amino-acid oxidase activity"/>
    <property type="evidence" value="ECO:0007669"/>
    <property type="project" value="InterPro"/>
</dbReference>
<dbReference type="Gene3D" id="3.40.50.720">
    <property type="entry name" value="NAD(P)-binding Rossmann-like Domain"/>
    <property type="match status" value="1"/>
</dbReference>
<dbReference type="OrthoDB" id="2015447at2759"/>
<dbReference type="GO" id="GO:0071949">
    <property type="term" value="F:FAD binding"/>
    <property type="evidence" value="ECO:0007669"/>
    <property type="project" value="InterPro"/>
</dbReference>
<evidence type="ECO:0000256" key="2">
    <source>
        <dbReference type="ARBA" id="ARBA00006730"/>
    </source>
</evidence>
<name>A0A6H5IR58_9HYME</name>
<keyword evidence="4" id="KW-0274">FAD</keyword>
<dbReference type="PANTHER" id="PTHR11530">
    <property type="entry name" value="D-AMINO ACID OXIDASE"/>
    <property type="match status" value="1"/>
</dbReference>
<accession>A0A6H5IR58</accession>
<evidence type="ECO:0000256" key="1">
    <source>
        <dbReference type="ARBA" id="ARBA00001974"/>
    </source>
</evidence>
<evidence type="ECO:0000256" key="4">
    <source>
        <dbReference type="ARBA" id="ARBA00022827"/>
    </source>
</evidence>
<evidence type="ECO:0000256" key="5">
    <source>
        <dbReference type="ARBA" id="ARBA00023002"/>
    </source>
</evidence>
<reference evidence="7 8" key="1">
    <citation type="submission" date="2020-02" db="EMBL/GenBank/DDBJ databases">
        <authorList>
            <person name="Ferguson B K."/>
        </authorList>
    </citation>
    <scope>NUCLEOTIDE SEQUENCE [LARGE SCALE GENOMIC DNA]</scope>
</reference>
<feature type="domain" description="FAD dependent oxidoreductase" evidence="6">
    <location>
        <begin position="2"/>
        <end position="78"/>
    </location>
</feature>
<dbReference type="Proteomes" id="UP000479190">
    <property type="component" value="Unassembled WGS sequence"/>
</dbReference>
<dbReference type="InterPro" id="IPR023209">
    <property type="entry name" value="DAO"/>
</dbReference>
<dbReference type="InterPro" id="IPR006076">
    <property type="entry name" value="FAD-dep_OxRdtase"/>
</dbReference>
<comment type="similarity">
    <text evidence="2">Belongs to the DAMOX/DASOX family.</text>
</comment>
<dbReference type="Pfam" id="PF01266">
    <property type="entry name" value="DAO"/>
    <property type="match status" value="1"/>
</dbReference>
<gene>
    <name evidence="7" type="ORF">TBRA_LOCUS11050</name>
</gene>
<evidence type="ECO:0000313" key="7">
    <source>
        <dbReference type="EMBL" id="CAB0039303.1"/>
    </source>
</evidence>